<organism evidence="2 3">
    <name type="scientific">Aphidius gifuensis</name>
    <name type="common">Parasitoid wasp</name>
    <dbReference type="NCBI Taxonomy" id="684658"/>
    <lineage>
        <taxon>Eukaryota</taxon>
        <taxon>Metazoa</taxon>
        <taxon>Ecdysozoa</taxon>
        <taxon>Arthropoda</taxon>
        <taxon>Hexapoda</taxon>
        <taxon>Insecta</taxon>
        <taxon>Pterygota</taxon>
        <taxon>Neoptera</taxon>
        <taxon>Endopterygota</taxon>
        <taxon>Hymenoptera</taxon>
        <taxon>Apocrita</taxon>
        <taxon>Ichneumonoidea</taxon>
        <taxon>Braconidae</taxon>
        <taxon>Aphidiinae</taxon>
        <taxon>Aphidius</taxon>
    </lineage>
</organism>
<comment type="caution">
    <text evidence="2">The sequence shown here is derived from an EMBL/GenBank/DDBJ whole genome shotgun (WGS) entry which is preliminary data.</text>
</comment>
<name>A0A834XSV6_APHGI</name>
<accession>A0A834XSV6</accession>
<evidence type="ECO:0000256" key="1">
    <source>
        <dbReference type="SAM" id="MobiDB-lite"/>
    </source>
</evidence>
<gene>
    <name evidence="2" type="ORF">HCN44_000832</name>
</gene>
<feature type="region of interest" description="Disordered" evidence="1">
    <location>
        <begin position="1"/>
        <end position="48"/>
    </location>
</feature>
<reference evidence="2 3" key="1">
    <citation type="submission" date="2020-08" db="EMBL/GenBank/DDBJ databases">
        <title>Aphidius gifuensis genome sequencing and assembly.</title>
        <authorList>
            <person name="Du Z."/>
        </authorList>
    </citation>
    <scope>NUCLEOTIDE SEQUENCE [LARGE SCALE GENOMIC DNA]</scope>
    <source>
        <strain evidence="2">YNYX2018</strain>
        <tissue evidence="2">Adults</tissue>
    </source>
</reference>
<feature type="compositionally biased region" description="Acidic residues" evidence="1">
    <location>
        <begin position="12"/>
        <end position="38"/>
    </location>
</feature>
<sequence length="354" mass="40977">MDVVSKESEHEIEAEDEESSNEKEVEDEDSMIEDDDDDKITKKKASMNEIKNMNSGNLQLYGMKSESNPDENQFFARPEIQNNSVYETLMKTSDGKSVFKFYIRNGSLDKNTRNLMVRLIIDNEKNRQFDPIYQQGQPRRLKSFSISKEQFNTWSDEAVILFPGTSKTALYTPYRSHRVQESMPDGQIVKRVQKIKASGSFVNHLSYTQGQLKEKHLTTDPWQHIEAPVVRDANEEEQTAVDWLSHHLDPDDQVKIKWDQSFGIRQQKLKSGNYQLHEYYKDFPCLEVAIGAELLSSDFNKIYPDAADKLFDRWEIGLYEIILPIGSKCSRQTLELLGQVEHAITLSNENHQPN</sequence>
<proteinExistence type="predicted"/>
<keyword evidence="3" id="KW-1185">Reference proteome</keyword>
<feature type="compositionally biased region" description="Basic and acidic residues" evidence="1">
    <location>
        <begin position="1"/>
        <end position="11"/>
    </location>
</feature>
<dbReference type="EMBL" id="JACMRX010000004">
    <property type="protein sequence ID" value="KAF7991027.1"/>
    <property type="molecule type" value="Genomic_DNA"/>
</dbReference>
<evidence type="ECO:0000313" key="3">
    <source>
        <dbReference type="Proteomes" id="UP000639338"/>
    </source>
</evidence>
<evidence type="ECO:0000313" key="2">
    <source>
        <dbReference type="EMBL" id="KAF7991027.1"/>
    </source>
</evidence>
<dbReference type="OrthoDB" id="10045355at2759"/>
<dbReference type="AlphaFoldDB" id="A0A834XSV6"/>
<protein>
    <submittedName>
        <fullName evidence="2">Uncharacterized protein</fullName>
    </submittedName>
</protein>
<dbReference type="Proteomes" id="UP000639338">
    <property type="component" value="Unassembled WGS sequence"/>
</dbReference>